<gene>
    <name evidence="5" type="ORF">SAMN02745975_03358</name>
</gene>
<evidence type="ECO:0000256" key="1">
    <source>
        <dbReference type="ARBA" id="ARBA00022723"/>
    </source>
</evidence>
<dbReference type="InterPro" id="IPR050340">
    <property type="entry name" value="Cytosolic_Fe-S_CAF"/>
</dbReference>
<keyword evidence="6" id="KW-1185">Reference proteome</keyword>
<feature type="domain" description="4Fe-4S ferredoxin-type" evidence="4">
    <location>
        <begin position="119"/>
        <end position="152"/>
    </location>
</feature>
<dbReference type="InterPro" id="IPR017900">
    <property type="entry name" value="4Fe4S_Fe_S_CS"/>
</dbReference>
<dbReference type="PROSITE" id="PS51379">
    <property type="entry name" value="4FE4S_FER_2"/>
    <property type="match status" value="1"/>
</dbReference>
<dbReference type="SUPFAM" id="SSF46548">
    <property type="entry name" value="alpha-helical ferredoxin"/>
    <property type="match status" value="1"/>
</dbReference>
<proteinExistence type="predicted"/>
<dbReference type="AlphaFoldDB" id="A0A1M6NQY5"/>
<dbReference type="InterPro" id="IPR017896">
    <property type="entry name" value="4Fe4S_Fe-S-bd"/>
</dbReference>
<dbReference type="STRING" id="1121919.SAMN02745975_03358"/>
<sequence length="465" mass="51995">MERAVNHRIQDYRMMIFGEVVKLAWAGKLKHEADELPEKILKGKHLDERERRIIENHIRISMGLDPLYGIAHHKLGEDVDSAMNQDNIKAPLVSVIEDVCETCQRHWQKERGEEEERCPRDHLDCTEEAHRCIGCGRCIGECPLGAISDKIEFLPVVKLLQEQQAPVYATVAPAYVGQFGEGISPGQIRAALKRLGFTDMVEVAVFADILTVKEAYEFDHMVKTEEDYLITSCCCPVWVGMIQKNYREIAEHISPSVSPMIASGRVLKVLNPTAKVVFIGPCIAKKAEAKIPELEGAIDYVLTFRELKEIFAALEINLETLEEDNREEASFAGRVYGRTGGVSEAVERSVERILKRDVPFHSISFEGTGECKAGLEKLLKGELKANFIEGMGCTGGCVGGPRAVVSIEEGKKAVDAYSQETPMSTPFDNDNVLQLITRLGIKRWEALEDDREESIRGLLGRELKQ</sequence>
<dbReference type="InterPro" id="IPR004108">
    <property type="entry name" value="Fe_hydrogenase_lsu_C"/>
</dbReference>
<evidence type="ECO:0000256" key="3">
    <source>
        <dbReference type="ARBA" id="ARBA00023014"/>
    </source>
</evidence>
<dbReference type="PANTHER" id="PTHR11615">
    <property type="entry name" value="NITRATE, FORMATE, IRON DEHYDROGENASE"/>
    <property type="match status" value="1"/>
</dbReference>
<dbReference type="Pfam" id="PF02906">
    <property type="entry name" value="Fe_hyd_lg_C"/>
    <property type="match status" value="1"/>
</dbReference>
<accession>A0A1M6NQY5</accession>
<dbReference type="SUPFAM" id="SSF53920">
    <property type="entry name" value="Fe-only hydrogenase"/>
    <property type="match status" value="1"/>
</dbReference>
<dbReference type="EMBL" id="FQZV01000058">
    <property type="protein sequence ID" value="SHJ97982.1"/>
    <property type="molecule type" value="Genomic_DNA"/>
</dbReference>
<protein>
    <submittedName>
        <fullName evidence="5">Iron only hydrogenase large subunit, C-terminal domain</fullName>
    </submittedName>
</protein>
<evidence type="ECO:0000313" key="6">
    <source>
        <dbReference type="Proteomes" id="UP000184536"/>
    </source>
</evidence>
<dbReference type="PROSITE" id="PS00198">
    <property type="entry name" value="4FE4S_FER_1"/>
    <property type="match status" value="1"/>
</dbReference>
<dbReference type="RefSeq" id="WP_110942358.1">
    <property type="nucleotide sequence ID" value="NZ_FQZV01000058.1"/>
</dbReference>
<dbReference type="InterPro" id="IPR009016">
    <property type="entry name" value="Fe_hydrogenase"/>
</dbReference>
<keyword evidence="2" id="KW-0408">Iron</keyword>
<evidence type="ECO:0000313" key="5">
    <source>
        <dbReference type="EMBL" id="SHJ97982.1"/>
    </source>
</evidence>
<dbReference type="Pfam" id="PF00037">
    <property type="entry name" value="Fer4"/>
    <property type="match status" value="1"/>
</dbReference>
<dbReference type="GO" id="GO:0051536">
    <property type="term" value="F:iron-sulfur cluster binding"/>
    <property type="evidence" value="ECO:0007669"/>
    <property type="project" value="UniProtKB-KW"/>
</dbReference>
<keyword evidence="3" id="KW-0411">Iron-sulfur</keyword>
<dbReference type="OrthoDB" id="9798098at2"/>
<keyword evidence="1" id="KW-0479">Metal-binding</keyword>
<evidence type="ECO:0000256" key="2">
    <source>
        <dbReference type="ARBA" id="ARBA00023004"/>
    </source>
</evidence>
<dbReference type="Gene3D" id="3.40.950.10">
    <property type="entry name" value="Fe-only Hydrogenase (Larger Subunit), Chain L, domain 3"/>
    <property type="match status" value="1"/>
</dbReference>
<reference evidence="6" key="1">
    <citation type="submission" date="2016-11" db="EMBL/GenBank/DDBJ databases">
        <authorList>
            <person name="Varghese N."/>
            <person name="Submissions S."/>
        </authorList>
    </citation>
    <scope>NUCLEOTIDE SEQUENCE [LARGE SCALE GENOMIC DNA]</scope>
    <source>
        <strain evidence="6">DSM 17957</strain>
    </source>
</reference>
<organism evidence="5 6">
    <name type="scientific">Geosporobacter subterraneus DSM 17957</name>
    <dbReference type="NCBI Taxonomy" id="1121919"/>
    <lineage>
        <taxon>Bacteria</taxon>
        <taxon>Bacillati</taxon>
        <taxon>Bacillota</taxon>
        <taxon>Clostridia</taxon>
        <taxon>Peptostreptococcales</taxon>
        <taxon>Thermotaleaceae</taxon>
        <taxon>Geosporobacter</taxon>
    </lineage>
</organism>
<dbReference type="GO" id="GO:0046872">
    <property type="term" value="F:metal ion binding"/>
    <property type="evidence" value="ECO:0007669"/>
    <property type="project" value="UniProtKB-KW"/>
</dbReference>
<name>A0A1M6NQY5_9FIRM</name>
<dbReference type="Proteomes" id="UP000184536">
    <property type="component" value="Unassembled WGS sequence"/>
</dbReference>
<evidence type="ECO:0000259" key="4">
    <source>
        <dbReference type="PROSITE" id="PS51379"/>
    </source>
</evidence>